<evidence type="ECO:0000256" key="1">
    <source>
        <dbReference type="ARBA" id="ARBA00004123"/>
    </source>
</evidence>
<evidence type="ECO:0000256" key="2">
    <source>
        <dbReference type="ARBA" id="ARBA00006343"/>
    </source>
</evidence>
<feature type="domain" description="GINS subunit" evidence="7">
    <location>
        <begin position="19"/>
        <end position="117"/>
    </location>
</feature>
<dbReference type="EMBL" id="MCFI01000008">
    <property type="protein sequence ID" value="ORY83234.1"/>
    <property type="molecule type" value="Genomic_DNA"/>
</dbReference>
<dbReference type="SUPFAM" id="SSF158573">
    <property type="entry name" value="GINS helical bundle-like"/>
    <property type="match status" value="1"/>
</dbReference>
<dbReference type="STRING" id="56484.A0A1Y2FIM2"/>
<evidence type="ECO:0000313" key="8">
    <source>
        <dbReference type="EMBL" id="ORY83234.1"/>
    </source>
</evidence>
<accession>A0A1Y2FIM2</accession>
<comment type="similarity">
    <text evidence="2 6">Belongs to the GINS3/PSF3 family.</text>
</comment>
<evidence type="ECO:0000256" key="4">
    <source>
        <dbReference type="ARBA" id="ARBA00022705"/>
    </source>
</evidence>
<dbReference type="OMA" id="CHESSLA"/>
<protein>
    <recommendedName>
        <fullName evidence="3 6">DNA replication complex GINS protein PSF3</fullName>
    </recommendedName>
</protein>
<keyword evidence="4 6" id="KW-0235">DNA replication</keyword>
<dbReference type="Gene3D" id="1.20.58.2050">
    <property type="match status" value="1"/>
</dbReference>
<dbReference type="OrthoDB" id="10251744at2759"/>
<dbReference type="PANTHER" id="PTHR22768:SF0">
    <property type="entry name" value="DNA REPLICATION COMPLEX GINS PROTEIN PSF3"/>
    <property type="match status" value="1"/>
</dbReference>
<evidence type="ECO:0000259" key="7">
    <source>
        <dbReference type="Pfam" id="PF05916"/>
    </source>
</evidence>
<evidence type="ECO:0000313" key="9">
    <source>
        <dbReference type="Proteomes" id="UP000193685"/>
    </source>
</evidence>
<reference evidence="8 9" key="1">
    <citation type="submission" date="2016-07" db="EMBL/GenBank/DDBJ databases">
        <title>Pervasive Adenine N6-methylation of Active Genes in Fungi.</title>
        <authorList>
            <consortium name="DOE Joint Genome Institute"/>
            <person name="Mondo S.J."/>
            <person name="Dannebaum R.O."/>
            <person name="Kuo R.C."/>
            <person name="Labutti K."/>
            <person name="Haridas S."/>
            <person name="Kuo A."/>
            <person name="Salamov A."/>
            <person name="Ahrendt S.R."/>
            <person name="Lipzen A."/>
            <person name="Sullivan W."/>
            <person name="Andreopoulos W.B."/>
            <person name="Clum A."/>
            <person name="Lindquist E."/>
            <person name="Daum C."/>
            <person name="Ramamoorthy G.K."/>
            <person name="Gryganskyi A."/>
            <person name="Culley D."/>
            <person name="Magnuson J.K."/>
            <person name="James T.Y."/>
            <person name="O'Malley M.A."/>
            <person name="Stajich J.E."/>
            <person name="Spatafora J.W."/>
            <person name="Visel A."/>
            <person name="Grigoriev I.V."/>
        </authorList>
    </citation>
    <scope>NUCLEOTIDE SEQUENCE [LARGE SCALE GENOMIC DNA]</scope>
    <source>
        <strain evidence="8 9">12-1054</strain>
    </source>
</reference>
<gene>
    <name evidence="8" type="ORF">BCR37DRAFT_379240</name>
</gene>
<comment type="subcellular location">
    <subcellularLocation>
        <location evidence="1 6">Nucleus</location>
    </subcellularLocation>
</comment>
<keyword evidence="5 6" id="KW-0539">Nucleus</keyword>
<dbReference type="GO" id="GO:1902975">
    <property type="term" value="P:mitotic DNA replication initiation"/>
    <property type="evidence" value="ECO:0007669"/>
    <property type="project" value="TreeGrafter"/>
</dbReference>
<dbReference type="CDD" id="cd11713">
    <property type="entry name" value="GINS_A_psf3"/>
    <property type="match status" value="1"/>
</dbReference>
<keyword evidence="9" id="KW-1185">Reference proteome</keyword>
<evidence type="ECO:0000256" key="6">
    <source>
        <dbReference type="RuleBase" id="RU367161"/>
    </source>
</evidence>
<dbReference type="GeneID" id="63785814"/>
<dbReference type="InterPro" id="IPR010492">
    <property type="entry name" value="GINS_Psf3"/>
</dbReference>
<dbReference type="InterPro" id="IPR021151">
    <property type="entry name" value="GINS_A"/>
</dbReference>
<organism evidence="8 9">
    <name type="scientific">Protomyces lactucae-debilis</name>
    <dbReference type="NCBI Taxonomy" id="2754530"/>
    <lineage>
        <taxon>Eukaryota</taxon>
        <taxon>Fungi</taxon>
        <taxon>Dikarya</taxon>
        <taxon>Ascomycota</taxon>
        <taxon>Taphrinomycotina</taxon>
        <taxon>Taphrinomycetes</taxon>
        <taxon>Taphrinales</taxon>
        <taxon>Protomycetaceae</taxon>
        <taxon>Protomyces</taxon>
    </lineage>
</organism>
<comment type="function">
    <text evidence="6">The GINS complex plays an essential role in the initiation of DNA replication.</text>
</comment>
<sequence>MAELLAIREVVDLHEPSCYSKKIAAALKADPRSVDLRSQCNNFYTFALKYLEWTVTEDLLQVVLDTFRSRVAKMADHAHNPTGAMAEGLAFLKGLDDFERQLFKRCHESSLAMKKWADRPRDKEMR</sequence>
<dbReference type="RefSeq" id="XP_040725815.1">
    <property type="nucleotide sequence ID" value="XM_040869215.1"/>
</dbReference>
<dbReference type="PANTHER" id="PTHR22768">
    <property type="entry name" value="DNA REPLICATION COMPLEX GINS PROTEIN PSF3"/>
    <property type="match status" value="1"/>
</dbReference>
<proteinExistence type="inferred from homology"/>
<comment type="caution">
    <text evidence="8">The sequence shown here is derived from an EMBL/GenBank/DDBJ whole genome shotgun (WGS) entry which is preliminary data.</text>
</comment>
<name>A0A1Y2FIM2_PROLT</name>
<comment type="subunit">
    <text evidence="6">Component of the GINS complex.</text>
</comment>
<dbReference type="InterPro" id="IPR036224">
    <property type="entry name" value="GINS_bundle-like_dom_sf"/>
</dbReference>
<dbReference type="Pfam" id="PF05916">
    <property type="entry name" value="Sld5"/>
    <property type="match status" value="1"/>
</dbReference>
<dbReference type="GO" id="GO:0000811">
    <property type="term" value="C:GINS complex"/>
    <property type="evidence" value="ECO:0007669"/>
    <property type="project" value="UniProtKB-UniRule"/>
</dbReference>
<dbReference type="InterPro" id="IPR038437">
    <property type="entry name" value="GINS_Psf3_sf"/>
</dbReference>
<evidence type="ECO:0000256" key="3">
    <source>
        <dbReference type="ARBA" id="ARBA00015140"/>
    </source>
</evidence>
<dbReference type="AlphaFoldDB" id="A0A1Y2FIM2"/>
<evidence type="ECO:0000256" key="5">
    <source>
        <dbReference type="ARBA" id="ARBA00023242"/>
    </source>
</evidence>
<dbReference type="Proteomes" id="UP000193685">
    <property type="component" value="Unassembled WGS sequence"/>
</dbReference>